<reference evidence="2" key="2">
    <citation type="submission" date="2015-01" db="EMBL/GenBank/DDBJ databases">
        <title>Evolutionary Origins and Diversification of the Mycorrhizal Mutualists.</title>
        <authorList>
            <consortium name="DOE Joint Genome Institute"/>
            <consortium name="Mycorrhizal Genomics Consortium"/>
            <person name="Kohler A."/>
            <person name="Kuo A."/>
            <person name="Nagy L.G."/>
            <person name="Floudas D."/>
            <person name="Copeland A."/>
            <person name="Barry K.W."/>
            <person name="Cichocki N."/>
            <person name="Veneault-Fourrey C."/>
            <person name="LaButti K."/>
            <person name="Lindquist E.A."/>
            <person name="Lipzen A."/>
            <person name="Lundell T."/>
            <person name="Morin E."/>
            <person name="Murat C."/>
            <person name="Riley R."/>
            <person name="Ohm R."/>
            <person name="Sun H."/>
            <person name="Tunlid A."/>
            <person name="Henrissat B."/>
            <person name="Grigoriev I.V."/>
            <person name="Hibbett D.S."/>
            <person name="Martin F."/>
        </authorList>
    </citation>
    <scope>NUCLEOTIDE SEQUENCE [LARGE SCALE GENOMIC DNA]</scope>
    <source>
        <strain evidence="2">F 1598</strain>
    </source>
</reference>
<sequence length="119" mass="13495">MHPVYQRAICGSSIMLSSIGFKCPICFQFSPDGQLPWYCIRYAAAVRSRYHAGQGDRVDLDVRQLHFIPPAFPDPILKAPMAITEDFIPRKSIFAHFADFDGEHIGYYFPHSSIFVGLI</sequence>
<accession>A0A0C3F750</accession>
<evidence type="ECO:0000313" key="2">
    <source>
        <dbReference type="Proteomes" id="UP000054166"/>
    </source>
</evidence>
<dbReference type="AlphaFoldDB" id="A0A0C3F750"/>
<dbReference type="Proteomes" id="UP000054166">
    <property type="component" value="Unassembled WGS sequence"/>
</dbReference>
<evidence type="ECO:0000313" key="1">
    <source>
        <dbReference type="EMBL" id="KIM75646.1"/>
    </source>
</evidence>
<reference evidence="1 2" key="1">
    <citation type="submission" date="2014-04" db="EMBL/GenBank/DDBJ databases">
        <authorList>
            <consortium name="DOE Joint Genome Institute"/>
            <person name="Kuo A."/>
            <person name="Tarkka M."/>
            <person name="Buscot F."/>
            <person name="Kohler A."/>
            <person name="Nagy L.G."/>
            <person name="Floudas D."/>
            <person name="Copeland A."/>
            <person name="Barry K.W."/>
            <person name="Cichocki N."/>
            <person name="Veneault-Fourrey C."/>
            <person name="LaButti K."/>
            <person name="Lindquist E.A."/>
            <person name="Lipzen A."/>
            <person name="Lundell T."/>
            <person name="Morin E."/>
            <person name="Murat C."/>
            <person name="Sun H."/>
            <person name="Tunlid A."/>
            <person name="Henrissat B."/>
            <person name="Grigoriev I.V."/>
            <person name="Hibbett D.S."/>
            <person name="Martin F."/>
            <person name="Nordberg H.P."/>
            <person name="Cantor M.N."/>
            <person name="Hua S.X."/>
        </authorList>
    </citation>
    <scope>NUCLEOTIDE SEQUENCE [LARGE SCALE GENOMIC DNA]</scope>
    <source>
        <strain evidence="1 2">F 1598</strain>
    </source>
</reference>
<organism evidence="1 2">
    <name type="scientific">Piloderma croceum (strain F 1598)</name>
    <dbReference type="NCBI Taxonomy" id="765440"/>
    <lineage>
        <taxon>Eukaryota</taxon>
        <taxon>Fungi</taxon>
        <taxon>Dikarya</taxon>
        <taxon>Basidiomycota</taxon>
        <taxon>Agaricomycotina</taxon>
        <taxon>Agaricomycetes</taxon>
        <taxon>Agaricomycetidae</taxon>
        <taxon>Atheliales</taxon>
        <taxon>Atheliaceae</taxon>
        <taxon>Piloderma</taxon>
    </lineage>
</organism>
<proteinExistence type="predicted"/>
<protein>
    <submittedName>
        <fullName evidence="1">Uncharacterized protein</fullName>
    </submittedName>
</protein>
<keyword evidence="2" id="KW-1185">Reference proteome</keyword>
<dbReference type="HOGENOM" id="CLU_2062368_0_0_1"/>
<dbReference type="InParanoid" id="A0A0C3F750"/>
<dbReference type="EMBL" id="KN833044">
    <property type="protein sequence ID" value="KIM75646.1"/>
    <property type="molecule type" value="Genomic_DNA"/>
</dbReference>
<name>A0A0C3F750_PILCF</name>
<gene>
    <name evidence="1" type="ORF">PILCRDRAFT_827080</name>
</gene>